<accession>A0A9Q3JHY2</accession>
<comment type="caution">
    <text evidence="2">The sequence shown here is derived from an EMBL/GenBank/DDBJ whole genome shotgun (WGS) entry which is preliminary data.</text>
</comment>
<keyword evidence="3" id="KW-1185">Reference proteome</keyword>
<feature type="compositionally biased region" description="Polar residues" evidence="1">
    <location>
        <begin position="234"/>
        <end position="251"/>
    </location>
</feature>
<protein>
    <submittedName>
        <fullName evidence="2">Uncharacterized protein</fullName>
    </submittedName>
</protein>
<reference evidence="2" key="1">
    <citation type="submission" date="2021-03" db="EMBL/GenBank/DDBJ databases">
        <title>Draft genome sequence of rust myrtle Austropuccinia psidii MF-1, a brazilian biotype.</title>
        <authorList>
            <person name="Quecine M.C."/>
            <person name="Pachon D.M.R."/>
            <person name="Bonatelli M.L."/>
            <person name="Correr F.H."/>
            <person name="Franceschini L.M."/>
            <person name="Leite T.F."/>
            <person name="Margarido G.R.A."/>
            <person name="Almeida C.A."/>
            <person name="Ferrarezi J.A."/>
            <person name="Labate C.A."/>
        </authorList>
    </citation>
    <scope>NUCLEOTIDE SEQUENCE</scope>
    <source>
        <strain evidence="2">MF-1</strain>
    </source>
</reference>
<dbReference type="EMBL" id="AVOT02072398">
    <property type="protein sequence ID" value="MBW0562346.1"/>
    <property type="molecule type" value="Genomic_DNA"/>
</dbReference>
<sequence length="251" mass="28732">MKGSSKIKRYFSKIISKIKNNHKSQVQWDFQCPGSQPTITDEINTTKIENSITELEVEPTNQKLETNLSEKESIQTQEPLDLDQVIKKLNFMELEMNTNTATTDSENSRNNTFANLSPNSGLKSVIYVRIGWEEYPVMAFLDQTLEYNCIPPKMAEAIGIRKISKKIKNEDKKFNKKIMSRVQAVLPTNETLYLRFMVEGNSSHIVLGKDFCDYFNWLQLCNSIPSSYEEEESNQSPKSFNQGSSASKDTN</sequence>
<evidence type="ECO:0000256" key="1">
    <source>
        <dbReference type="SAM" id="MobiDB-lite"/>
    </source>
</evidence>
<name>A0A9Q3JHY2_9BASI</name>
<dbReference type="Proteomes" id="UP000765509">
    <property type="component" value="Unassembled WGS sequence"/>
</dbReference>
<evidence type="ECO:0000313" key="2">
    <source>
        <dbReference type="EMBL" id="MBW0562346.1"/>
    </source>
</evidence>
<organism evidence="2 3">
    <name type="scientific">Austropuccinia psidii MF-1</name>
    <dbReference type="NCBI Taxonomy" id="1389203"/>
    <lineage>
        <taxon>Eukaryota</taxon>
        <taxon>Fungi</taxon>
        <taxon>Dikarya</taxon>
        <taxon>Basidiomycota</taxon>
        <taxon>Pucciniomycotina</taxon>
        <taxon>Pucciniomycetes</taxon>
        <taxon>Pucciniales</taxon>
        <taxon>Sphaerophragmiaceae</taxon>
        <taxon>Austropuccinia</taxon>
    </lineage>
</organism>
<dbReference type="AlphaFoldDB" id="A0A9Q3JHY2"/>
<evidence type="ECO:0000313" key="3">
    <source>
        <dbReference type="Proteomes" id="UP000765509"/>
    </source>
</evidence>
<gene>
    <name evidence="2" type="ORF">O181_102061</name>
</gene>
<feature type="region of interest" description="Disordered" evidence="1">
    <location>
        <begin position="229"/>
        <end position="251"/>
    </location>
</feature>
<proteinExistence type="predicted"/>